<comment type="function">
    <text evidence="6">Specifically methylates the adenine in position 1618 of 23S rRNA.</text>
</comment>
<dbReference type="PIRSF" id="PIRSF029038">
    <property type="entry name" value="Mtase_YbiN_prd"/>
    <property type="match status" value="1"/>
</dbReference>
<dbReference type="CDD" id="cd02440">
    <property type="entry name" value="AdoMet_MTases"/>
    <property type="match status" value="1"/>
</dbReference>
<keyword evidence="8" id="KW-1185">Reference proteome</keyword>
<gene>
    <name evidence="6" type="primary">rlmF</name>
    <name evidence="7" type="ORF">SAMN05216210_0595</name>
</gene>
<dbReference type="RefSeq" id="WP_092383991.1">
    <property type="nucleotide sequence ID" value="NZ_LT629787.1"/>
</dbReference>
<keyword evidence="3 6" id="KW-0489">Methyltransferase</keyword>
<evidence type="ECO:0000313" key="7">
    <source>
        <dbReference type="EMBL" id="SDT92966.1"/>
    </source>
</evidence>
<dbReference type="STRING" id="1434072.SAMN05216210_0595"/>
<dbReference type="Gene3D" id="3.40.50.150">
    <property type="entry name" value="Vaccinia Virus protein VP39"/>
    <property type="match status" value="1"/>
</dbReference>
<dbReference type="GO" id="GO:0052907">
    <property type="term" value="F:23S rRNA (adenine(1618)-N(6))-methyltransferase activity"/>
    <property type="evidence" value="ECO:0007669"/>
    <property type="project" value="UniProtKB-EC"/>
</dbReference>
<evidence type="ECO:0000256" key="2">
    <source>
        <dbReference type="ARBA" id="ARBA00022552"/>
    </source>
</evidence>
<protein>
    <recommendedName>
        <fullName evidence="6">Ribosomal RNA large subunit methyltransferase F</fullName>
        <ecNumber evidence="6">2.1.1.181</ecNumber>
    </recommendedName>
    <alternativeName>
        <fullName evidence="6">23S rRNA mA1618 methyltransferase</fullName>
    </alternativeName>
    <alternativeName>
        <fullName evidence="6">rRNA adenine N-6-methyltransferase</fullName>
    </alternativeName>
</protein>
<dbReference type="InterPro" id="IPR016909">
    <property type="entry name" value="rRNA_lsu_MeTfrase_F"/>
</dbReference>
<dbReference type="GO" id="GO:0070475">
    <property type="term" value="P:rRNA base methylation"/>
    <property type="evidence" value="ECO:0007669"/>
    <property type="project" value="TreeGrafter"/>
</dbReference>
<comment type="catalytic activity">
    <reaction evidence="6">
        <text>adenosine(1618) in 23S rRNA + S-adenosyl-L-methionine = N(6)-methyladenosine(1618) in 23S rRNA + S-adenosyl-L-homocysteine + H(+)</text>
        <dbReference type="Rhea" id="RHEA:16497"/>
        <dbReference type="Rhea" id="RHEA-COMP:10229"/>
        <dbReference type="Rhea" id="RHEA-COMP:10231"/>
        <dbReference type="ChEBI" id="CHEBI:15378"/>
        <dbReference type="ChEBI" id="CHEBI:57856"/>
        <dbReference type="ChEBI" id="CHEBI:59789"/>
        <dbReference type="ChEBI" id="CHEBI:74411"/>
        <dbReference type="ChEBI" id="CHEBI:74449"/>
        <dbReference type="EC" id="2.1.1.181"/>
    </reaction>
</comment>
<dbReference type="EMBL" id="LT629787">
    <property type="protein sequence ID" value="SDT92966.1"/>
    <property type="molecule type" value="Genomic_DNA"/>
</dbReference>
<evidence type="ECO:0000256" key="4">
    <source>
        <dbReference type="ARBA" id="ARBA00022679"/>
    </source>
</evidence>
<comment type="subcellular location">
    <subcellularLocation>
        <location evidence="6">Cytoplasm</location>
    </subcellularLocation>
</comment>
<evidence type="ECO:0000313" key="8">
    <source>
        <dbReference type="Proteomes" id="UP000243924"/>
    </source>
</evidence>
<dbReference type="HAMAP" id="MF_01848">
    <property type="entry name" value="23SrRNA_methyltr_F"/>
    <property type="match status" value="1"/>
</dbReference>
<keyword evidence="4 6" id="KW-0808">Transferase</keyword>
<dbReference type="PANTHER" id="PTHR13393">
    <property type="entry name" value="SAM-DEPENDENT METHYLTRANSFERASE"/>
    <property type="match status" value="1"/>
</dbReference>
<comment type="similarity">
    <text evidence="6">Belongs to the methyltransferase superfamily. METTL16/RlmF family.</text>
</comment>
<organism evidence="7 8">
    <name type="scientific">Halopseudomonas salegens</name>
    <dbReference type="NCBI Taxonomy" id="1434072"/>
    <lineage>
        <taxon>Bacteria</taxon>
        <taxon>Pseudomonadati</taxon>
        <taxon>Pseudomonadota</taxon>
        <taxon>Gammaproteobacteria</taxon>
        <taxon>Pseudomonadales</taxon>
        <taxon>Pseudomonadaceae</taxon>
        <taxon>Halopseudomonas</taxon>
    </lineage>
</organism>
<dbReference type="AlphaFoldDB" id="A0A1H2ECU9"/>
<name>A0A1H2ECU9_9GAMM</name>
<reference evidence="8" key="1">
    <citation type="submission" date="2016-10" db="EMBL/GenBank/DDBJ databases">
        <authorList>
            <person name="Varghese N."/>
            <person name="Submissions S."/>
        </authorList>
    </citation>
    <scope>NUCLEOTIDE SEQUENCE [LARGE SCALE GENOMIC DNA]</scope>
    <source>
        <strain evidence="8">CECT 8338</strain>
    </source>
</reference>
<dbReference type="OrthoDB" id="1115728at2"/>
<sequence>MPFHPRNQHQGHYDFAALTSRNKALKPHLTRNPSGEQTIDFADAVAVKELNRALLQTQYGLSTWDIPEGYLCPPVPGRADVIHAIADLLNTSHDGQLPPGNALYGLDIGCGANLIYPLIGQAAYGWHFVASDTDQMALDNARRILTANPDFLPTITLRKQADPAQVFSGMIQPDELFDVTLCNPPFHADQATARAANQKKWQQLGKRESKRDPGLNFAGQSHELICPGGEAGFLQRLIADSQAFATQVFWFTTLVSKAANLPTLRQQLEKQGVTDLRVIDMAQGNKHSRLLAWTYLDKKQRRAWRRKRWQAAE</sequence>
<keyword evidence="1 6" id="KW-0963">Cytoplasm</keyword>
<dbReference type="PANTHER" id="PTHR13393:SF0">
    <property type="entry name" value="RNA N6-ADENOSINE-METHYLTRANSFERASE METTL16"/>
    <property type="match status" value="1"/>
</dbReference>
<dbReference type="Pfam" id="PF05971">
    <property type="entry name" value="Methyltransf_10"/>
    <property type="match status" value="1"/>
</dbReference>
<accession>A0A1H2ECU9</accession>
<evidence type="ECO:0000256" key="3">
    <source>
        <dbReference type="ARBA" id="ARBA00022603"/>
    </source>
</evidence>
<dbReference type="Proteomes" id="UP000243924">
    <property type="component" value="Chromosome I"/>
</dbReference>
<evidence type="ECO:0000256" key="1">
    <source>
        <dbReference type="ARBA" id="ARBA00022490"/>
    </source>
</evidence>
<dbReference type="EC" id="2.1.1.181" evidence="6"/>
<evidence type="ECO:0000256" key="5">
    <source>
        <dbReference type="ARBA" id="ARBA00022691"/>
    </source>
</evidence>
<dbReference type="InterPro" id="IPR010286">
    <property type="entry name" value="METTL16/RlmF"/>
</dbReference>
<dbReference type="SUPFAM" id="SSF53335">
    <property type="entry name" value="S-adenosyl-L-methionine-dependent methyltransferases"/>
    <property type="match status" value="1"/>
</dbReference>
<evidence type="ECO:0000256" key="6">
    <source>
        <dbReference type="HAMAP-Rule" id="MF_01848"/>
    </source>
</evidence>
<dbReference type="NCBIfam" id="NF008725">
    <property type="entry name" value="PRK11727.1"/>
    <property type="match status" value="1"/>
</dbReference>
<dbReference type="GO" id="GO:0005737">
    <property type="term" value="C:cytoplasm"/>
    <property type="evidence" value="ECO:0007669"/>
    <property type="project" value="UniProtKB-SubCell"/>
</dbReference>
<keyword evidence="2 6" id="KW-0698">rRNA processing</keyword>
<keyword evidence="5 6" id="KW-0949">S-adenosyl-L-methionine</keyword>
<proteinExistence type="inferred from homology"/>
<dbReference type="InterPro" id="IPR029063">
    <property type="entry name" value="SAM-dependent_MTases_sf"/>
</dbReference>